<dbReference type="STRING" id="610380.E2BK66"/>
<dbReference type="OMA" id="KEAWAND"/>
<dbReference type="GO" id="GO:0017134">
    <property type="term" value="F:fibroblast growth factor binding"/>
    <property type="evidence" value="ECO:0007669"/>
    <property type="project" value="TreeGrafter"/>
</dbReference>
<keyword evidence="6" id="KW-0472">Membrane</keyword>
<dbReference type="InterPro" id="IPR001893">
    <property type="entry name" value="Cys-rich_GLG1_repeat"/>
</dbReference>
<dbReference type="InterPro" id="IPR017873">
    <property type="entry name" value="Cys-rich_GLG1_repeat_euk"/>
</dbReference>
<keyword evidence="10" id="KW-1185">Reference proteome</keyword>
<evidence type="ECO:0000313" key="10">
    <source>
        <dbReference type="Proteomes" id="UP000008237"/>
    </source>
</evidence>
<keyword evidence="5" id="KW-1133">Transmembrane helix</keyword>
<proteinExistence type="predicted"/>
<gene>
    <name evidence="9" type="ORF">EAI_02571</name>
</gene>
<keyword evidence="2" id="KW-0812">Transmembrane</keyword>
<sequence>MIDGNCQAEIFDHRKLLMEDYRLSPDIVDGCANDITTFCNSFEVGDATIHCLMEHIRTRKKKSRVTPRCERALEELILEADVGEDWRIDPVLREQCQPVVNLACRDVHGGDARVISCLMEQLGTERMTEVCETALVQIQYFIARDFKLDPQLYKACRFDVVNLCHAKEAWANDGKQMDPETGSLVLPCLYRQAYQKNMTLKADCLKEIRRVMKQRAVNVNLQPEIEKVCFNELASLYCDKTAKGEEILCLQDNLDNLNKKQACNWKFHKGTSGTC</sequence>
<feature type="repeat" description="Cys-rich GLG1" evidence="8">
    <location>
        <begin position="64"/>
        <end position="126"/>
    </location>
</feature>
<keyword evidence="3" id="KW-0732">Signal</keyword>
<dbReference type="Proteomes" id="UP000008237">
    <property type="component" value="Unassembled WGS sequence"/>
</dbReference>
<comment type="subcellular location">
    <subcellularLocation>
        <location evidence="1">Membrane</location>
        <topology evidence="1">Single-pass type I membrane protein</topology>
    </subcellularLocation>
</comment>
<evidence type="ECO:0000256" key="3">
    <source>
        <dbReference type="ARBA" id="ARBA00022729"/>
    </source>
</evidence>
<accession>E2BK66</accession>
<evidence type="ECO:0000256" key="6">
    <source>
        <dbReference type="ARBA" id="ARBA00023136"/>
    </source>
</evidence>
<organism evidence="10">
    <name type="scientific">Harpegnathos saltator</name>
    <name type="common">Jerdon's jumping ant</name>
    <dbReference type="NCBI Taxonomy" id="610380"/>
    <lineage>
        <taxon>Eukaryota</taxon>
        <taxon>Metazoa</taxon>
        <taxon>Ecdysozoa</taxon>
        <taxon>Arthropoda</taxon>
        <taxon>Hexapoda</taxon>
        <taxon>Insecta</taxon>
        <taxon>Pterygota</taxon>
        <taxon>Neoptera</taxon>
        <taxon>Endopterygota</taxon>
        <taxon>Hymenoptera</taxon>
        <taxon>Apocrita</taxon>
        <taxon>Aculeata</taxon>
        <taxon>Formicoidea</taxon>
        <taxon>Formicidae</taxon>
        <taxon>Ponerinae</taxon>
        <taxon>Ponerini</taxon>
        <taxon>Harpegnathos</taxon>
    </lineage>
</organism>
<dbReference type="OrthoDB" id="2015434at2759"/>
<evidence type="ECO:0000313" key="9">
    <source>
        <dbReference type="EMBL" id="EFN83915.1"/>
    </source>
</evidence>
<name>E2BK66_HARSA</name>
<evidence type="ECO:0000256" key="4">
    <source>
        <dbReference type="ARBA" id="ARBA00022737"/>
    </source>
</evidence>
<evidence type="ECO:0000256" key="7">
    <source>
        <dbReference type="ARBA" id="ARBA00023180"/>
    </source>
</evidence>
<protein>
    <submittedName>
        <fullName evidence="9">Golgi apparatus protein 1</fullName>
    </submittedName>
</protein>
<dbReference type="Pfam" id="PF00839">
    <property type="entry name" value="Cys_rich_FGFR"/>
    <property type="match status" value="4"/>
</dbReference>
<dbReference type="PANTHER" id="PTHR11884">
    <property type="entry name" value="SELECTIN LIGAND RELATED"/>
    <property type="match status" value="1"/>
</dbReference>
<dbReference type="EMBL" id="GL448759">
    <property type="protein sequence ID" value="EFN83915.1"/>
    <property type="molecule type" value="Genomic_DNA"/>
</dbReference>
<evidence type="ECO:0000256" key="8">
    <source>
        <dbReference type="PROSITE-ProRule" id="PRU00622"/>
    </source>
</evidence>
<evidence type="ECO:0000256" key="2">
    <source>
        <dbReference type="ARBA" id="ARBA00022692"/>
    </source>
</evidence>
<feature type="repeat" description="Cys-rich GLG1" evidence="8">
    <location>
        <begin position="1"/>
        <end position="60"/>
    </location>
</feature>
<dbReference type="AlphaFoldDB" id="E2BK66"/>
<keyword evidence="4" id="KW-0677">Repeat</keyword>
<reference evidence="9 10" key="1">
    <citation type="journal article" date="2010" name="Science">
        <title>Genomic comparison of the ants Camponotus floridanus and Harpegnathos saltator.</title>
        <authorList>
            <person name="Bonasio R."/>
            <person name="Zhang G."/>
            <person name="Ye C."/>
            <person name="Mutti N.S."/>
            <person name="Fang X."/>
            <person name="Qin N."/>
            <person name="Donahue G."/>
            <person name="Yang P."/>
            <person name="Li Q."/>
            <person name="Li C."/>
            <person name="Zhang P."/>
            <person name="Huang Z."/>
            <person name="Berger S.L."/>
            <person name="Reinberg D."/>
            <person name="Wang J."/>
            <person name="Liebig J."/>
        </authorList>
    </citation>
    <scope>NUCLEOTIDE SEQUENCE [LARGE SCALE GENOMIC DNA]</scope>
    <source>
        <strain evidence="9 10">R22 G/1</strain>
    </source>
</reference>
<dbReference type="GO" id="GO:0000139">
    <property type="term" value="C:Golgi membrane"/>
    <property type="evidence" value="ECO:0007669"/>
    <property type="project" value="InterPro"/>
</dbReference>
<evidence type="ECO:0000256" key="1">
    <source>
        <dbReference type="ARBA" id="ARBA00004479"/>
    </source>
</evidence>
<evidence type="ECO:0000256" key="5">
    <source>
        <dbReference type="ARBA" id="ARBA00022989"/>
    </source>
</evidence>
<keyword evidence="7" id="KW-0325">Glycoprotein</keyword>
<feature type="repeat" description="Cys-rich GLG1" evidence="8">
    <location>
        <begin position="199"/>
        <end position="258"/>
    </location>
</feature>
<dbReference type="InterPro" id="IPR039728">
    <property type="entry name" value="GLG1"/>
</dbReference>
<dbReference type="PANTHER" id="PTHR11884:SF1">
    <property type="entry name" value="GOLGI APPARATUS PROTEIN 1"/>
    <property type="match status" value="1"/>
</dbReference>
<dbReference type="PROSITE" id="PS51289">
    <property type="entry name" value="GLG1_C_RICH"/>
    <property type="match status" value="3"/>
</dbReference>
<dbReference type="InParanoid" id="E2BK66"/>